<protein>
    <submittedName>
        <fullName evidence="2">Uncharacterized protein LOC114828389</fullName>
    </submittedName>
</protein>
<dbReference type="KEGG" id="goe:114828389"/>
<organism evidence="1 2">
    <name type="scientific">Galendromus occidentalis</name>
    <name type="common">western predatory mite</name>
    <dbReference type="NCBI Taxonomy" id="34638"/>
    <lineage>
        <taxon>Eukaryota</taxon>
        <taxon>Metazoa</taxon>
        <taxon>Ecdysozoa</taxon>
        <taxon>Arthropoda</taxon>
        <taxon>Chelicerata</taxon>
        <taxon>Arachnida</taxon>
        <taxon>Acari</taxon>
        <taxon>Parasitiformes</taxon>
        <taxon>Mesostigmata</taxon>
        <taxon>Gamasina</taxon>
        <taxon>Phytoseioidea</taxon>
        <taxon>Phytoseiidae</taxon>
        <taxon>Typhlodrominae</taxon>
        <taxon>Galendromus</taxon>
    </lineage>
</organism>
<dbReference type="AlphaFoldDB" id="A0AAJ7SHH8"/>
<name>A0AAJ7SHH8_9ACAR</name>
<accession>A0AAJ7SHH8</accession>
<gene>
    <name evidence="2" type="primary">LOC114828389</name>
</gene>
<dbReference type="Proteomes" id="UP000694867">
    <property type="component" value="Unplaced"/>
</dbReference>
<sequence>MFTPFSSINSKRTSQDALKILVRSSPKEIDAGSCSSGQGIFRSESIHSDPPSGCIFSTTDRSNTIFPNAARKPGSRLGLKRVVTKTMNEGPPNKKEREATPLPKGTRCFSVLFAKPQTKKNKTWENDGYLIVKNSSLTLKSTQGDIVSCGRLISQVLEEGNQFGVGDKVVQIQDELLELPLTIQG</sequence>
<keyword evidence="1" id="KW-1185">Reference proteome</keyword>
<reference evidence="2" key="1">
    <citation type="submission" date="2025-08" db="UniProtKB">
        <authorList>
            <consortium name="RefSeq"/>
        </authorList>
    </citation>
    <scope>IDENTIFICATION</scope>
</reference>
<dbReference type="RefSeq" id="XP_028968170.1">
    <property type="nucleotide sequence ID" value="XM_029112337.1"/>
</dbReference>
<evidence type="ECO:0000313" key="1">
    <source>
        <dbReference type="Proteomes" id="UP000694867"/>
    </source>
</evidence>
<proteinExistence type="predicted"/>
<dbReference type="GeneID" id="114828389"/>
<evidence type="ECO:0000313" key="2">
    <source>
        <dbReference type="RefSeq" id="XP_028968170.1"/>
    </source>
</evidence>